<evidence type="ECO:0000313" key="1">
    <source>
        <dbReference type="EMBL" id="JAT84668.1"/>
    </source>
</evidence>
<proteinExistence type="predicted"/>
<dbReference type="PANTHER" id="PTHR33066:SF2">
    <property type="entry name" value="FILAGGRIN-2-LIKE"/>
    <property type="match status" value="1"/>
</dbReference>
<feature type="non-terminal residue" evidence="1">
    <location>
        <position position="1"/>
    </location>
</feature>
<dbReference type="AlphaFoldDB" id="A0A1E1WCG4"/>
<gene>
    <name evidence="1" type="ORF">g.18447</name>
</gene>
<feature type="non-terminal residue" evidence="1">
    <location>
        <position position="221"/>
    </location>
</feature>
<sequence>NQRYLEPRSETMAQQSERNVGHNFLHSHKYPSTSEVECTSPVGQQKRSELYKKRRRITFESSFSHDTDAIPDSGRERDTSCTLLFTRTVQCGGRYSITTKGRSRVDTDSRSLPGDIPSIRNTADRPLCIETCTPPTTVRVEGLQRSVSRVSRCIQQNMALPHSVDISATTLDPSRTCASKQSQGPILTAGPTMAQSILAARLEEQGHSSPLDIDVVEAATG</sequence>
<dbReference type="EMBL" id="GDQN01006386">
    <property type="protein sequence ID" value="JAT84668.1"/>
    <property type="molecule type" value="Transcribed_RNA"/>
</dbReference>
<dbReference type="PANTHER" id="PTHR33066">
    <property type="entry name" value="INTEGRASE_SAM-LIKE_N DOMAIN-CONTAINING PROTEIN"/>
    <property type="match status" value="1"/>
</dbReference>
<name>A0A1E1WCG4_PECGO</name>
<protein>
    <submittedName>
        <fullName evidence="1">Uncharacterized protein</fullName>
    </submittedName>
</protein>
<reference evidence="1" key="1">
    <citation type="submission" date="2015-09" db="EMBL/GenBank/DDBJ databases">
        <title>De novo assembly of Pectinophora gossypiella (Pink Bollworm) gut transcriptome.</title>
        <authorList>
            <person name="Tassone E.E."/>
        </authorList>
    </citation>
    <scope>NUCLEOTIDE SEQUENCE</scope>
</reference>
<accession>A0A1E1WCG4</accession>
<organism evidence="1">
    <name type="scientific">Pectinophora gossypiella</name>
    <name type="common">Cotton pink bollworm</name>
    <name type="synonym">Depressaria gossypiella</name>
    <dbReference type="NCBI Taxonomy" id="13191"/>
    <lineage>
        <taxon>Eukaryota</taxon>
        <taxon>Metazoa</taxon>
        <taxon>Ecdysozoa</taxon>
        <taxon>Arthropoda</taxon>
        <taxon>Hexapoda</taxon>
        <taxon>Insecta</taxon>
        <taxon>Pterygota</taxon>
        <taxon>Neoptera</taxon>
        <taxon>Endopterygota</taxon>
        <taxon>Lepidoptera</taxon>
        <taxon>Glossata</taxon>
        <taxon>Ditrysia</taxon>
        <taxon>Gelechioidea</taxon>
        <taxon>Gelechiidae</taxon>
        <taxon>Apatetrinae</taxon>
        <taxon>Pectinophora</taxon>
    </lineage>
</organism>